<evidence type="ECO:0000256" key="4">
    <source>
        <dbReference type="ARBA" id="ARBA00022692"/>
    </source>
</evidence>
<keyword evidence="3" id="KW-1003">Cell membrane</keyword>
<dbReference type="InterPro" id="IPR006685">
    <property type="entry name" value="MscS_channel_2nd"/>
</dbReference>
<dbReference type="SUPFAM" id="SSF50182">
    <property type="entry name" value="Sm-like ribonucleoproteins"/>
    <property type="match status" value="1"/>
</dbReference>
<comment type="similarity">
    <text evidence="2">Belongs to the MscS (TC 1.A.23) family.</text>
</comment>
<dbReference type="PANTHER" id="PTHR30221:SF1">
    <property type="entry name" value="SMALL-CONDUCTANCE MECHANOSENSITIVE CHANNEL"/>
    <property type="match status" value="1"/>
</dbReference>
<dbReference type="Proteomes" id="UP001595925">
    <property type="component" value="Unassembled WGS sequence"/>
</dbReference>
<reference evidence="9 10" key="1">
    <citation type="journal article" date="2019" name="Int. J. Syst. Evol. Microbiol.">
        <title>The Global Catalogue of Microorganisms (GCM) 10K type strain sequencing project: providing services to taxonomists for standard genome sequencing and annotation.</title>
        <authorList>
            <consortium name="The Broad Institute Genomics Platform"/>
            <consortium name="The Broad Institute Genome Sequencing Center for Infectious Disease"/>
            <person name="Wu L."/>
            <person name="Ma J."/>
        </authorList>
    </citation>
    <scope>NUCLEOTIDE SEQUENCE [LARGE SCALE GENOMIC DNA]</scope>
    <source>
        <strain evidence="9 10">CGMCC 1.15824</strain>
    </source>
</reference>
<evidence type="ECO:0000256" key="5">
    <source>
        <dbReference type="ARBA" id="ARBA00022989"/>
    </source>
</evidence>
<dbReference type="EMBL" id="JBHSJG010000004">
    <property type="protein sequence ID" value="MFC4986438.1"/>
    <property type="molecule type" value="Genomic_DNA"/>
</dbReference>
<keyword evidence="10" id="KW-1185">Reference proteome</keyword>
<dbReference type="SUPFAM" id="SSF82861">
    <property type="entry name" value="Mechanosensitive channel protein MscS (YggB), transmembrane region"/>
    <property type="match status" value="1"/>
</dbReference>
<evidence type="ECO:0000259" key="8">
    <source>
        <dbReference type="Pfam" id="PF00924"/>
    </source>
</evidence>
<dbReference type="InterPro" id="IPR045275">
    <property type="entry name" value="MscS_archaea/bacteria_type"/>
</dbReference>
<dbReference type="InterPro" id="IPR011014">
    <property type="entry name" value="MscS_channel_TM-2"/>
</dbReference>
<protein>
    <submittedName>
        <fullName evidence="9">Mechanosensitive ion channel family protein</fullName>
    </submittedName>
</protein>
<keyword evidence="6 7" id="KW-0472">Membrane</keyword>
<gene>
    <name evidence="9" type="ORF">ACFPFO_01335</name>
</gene>
<dbReference type="AlphaFoldDB" id="A0ABD5Q9J9"/>
<evidence type="ECO:0000256" key="6">
    <source>
        <dbReference type="ARBA" id="ARBA00023136"/>
    </source>
</evidence>
<dbReference type="RefSeq" id="WP_114577866.1">
    <property type="nucleotide sequence ID" value="NZ_JAIVEF010000012.1"/>
</dbReference>
<evidence type="ECO:0000313" key="10">
    <source>
        <dbReference type="Proteomes" id="UP001595925"/>
    </source>
</evidence>
<dbReference type="SUPFAM" id="SSF82689">
    <property type="entry name" value="Mechanosensitive channel protein MscS (YggB), C-terminal domain"/>
    <property type="match status" value="1"/>
</dbReference>
<organism evidence="9 10">
    <name type="scientific">Saliphagus infecundisoli</name>
    <dbReference type="NCBI Taxonomy" id="1849069"/>
    <lineage>
        <taxon>Archaea</taxon>
        <taxon>Methanobacteriati</taxon>
        <taxon>Methanobacteriota</taxon>
        <taxon>Stenosarchaea group</taxon>
        <taxon>Halobacteria</taxon>
        <taxon>Halobacteriales</taxon>
        <taxon>Natrialbaceae</taxon>
        <taxon>Saliphagus</taxon>
    </lineage>
</organism>
<sequence>MTDATATTRVERLLAEYVALADSVAVFALTFLALYVLGRGLVALADRWMEFRRTDPTLRRGAGKALSLAVVAVAVLLALSTAGFEYALQRSAILVAALTVALGFAAQDVIGNLVSGAFIVTDPTFNIGDWIRWDDEEGVIEDISFRATRVRTFDNEVVTVPNSVLTNSAVTNPVLNDTLRLEVAVETGYDDVGEAVGIMREEADAHTEILDDPKPTVLITDLGETVRLSARIWIAEPNRLTFARVRSEYAEAVVERFEESGIDLGRSNARVLEGEVGVVPKAIDFNRQ</sequence>
<accession>A0ABD5Q9J9</accession>
<dbReference type="InterPro" id="IPR010920">
    <property type="entry name" value="LSM_dom_sf"/>
</dbReference>
<comment type="subcellular location">
    <subcellularLocation>
        <location evidence="1">Cell membrane</location>
        <topology evidence="1">Multi-pass membrane protein</topology>
    </subcellularLocation>
</comment>
<dbReference type="GO" id="GO:0005886">
    <property type="term" value="C:plasma membrane"/>
    <property type="evidence" value="ECO:0007669"/>
    <property type="project" value="UniProtKB-SubCell"/>
</dbReference>
<keyword evidence="5 7" id="KW-1133">Transmembrane helix</keyword>
<name>A0ABD5Q9J9_9EURY</name>
<evidence type="ECO:0000256" key="3">
    <source>
        <dbReference type="ARBA" id="ARBA00022475"/>
    </source>
</evidence>
<dbReference type="PANTHER" id="PTHR30221">
    <property type="entry name" value="SMALL-CONDUCTANCE MECHANOSENSITIVE CHANNEL"/>
    <property type="match status" value="1"/>
</dbReference>
<feature type="transmembrane region" description="Helical" evidence="7">
    <location>
        <begin position="24"/>
        <end position="44"/>
    </location>
</feature>
<evidence type="ECO:0000256" key="1">
    <source>
        <dbReference type="ARBA" id="ARBA00004651"/>
    </source>
</evidence>
<dbReference type="InterPro" id="IPR023408">
    <property type="entry name" value="MscS_beta-dom_sf"/>
</dbReference>
<feature type="domain" description="Mechanosensitive ion channel MscS" evidence="8">
    <location>
        <begin position="108"/>
        <end position="172"/>
    </location>
</feature>
<keyword evidence="4 7" id="KW-0812">Transmembrane</keyword>
<evidence type="ECO:0000256" key="2">
    <source>
        <dbReference type="ARBA" id="ARBA00008017"/>
    </source>
</evidence>
<dbReference type="Pfam" id="PF00924">
    <property type="entry name" value="MS_channel_2nd"/>
    <property type="match status" value="1"/>
</dbReference>
<evidence type="ECO:0000256" key="7">
    <source>
        <dbReference type="SAM" id="Phobius"/>
    </source>
</evidence>
<dbReference type="Gene3D" id="3.30.70.100">
    <property type="match status" value="1"/>
</dbReference>
<comment type="caution">
    <text evidence="9">The sequence shown here is derived from an EMBL/GenBank/DDBJ whole genome shotgun (WGS) entry which is preliminary data.</text>
</comment>
<feature type="transmembrane region" description="Helical" evidence="7">
    <location>
        <begin position="90"/>
        <end position="110"/>
    </location>
</feature>
<feature type="transmembrane region" description="Helical" evidence="7">
    <location>
        <begin position="65"/>
        <end position="84"/>
    </location>
</feature>
<proteinExistence type="inferred from homology"/>
<evidence type="ECO:0000313" key="9">
    <source>
        <dbReference type="EMBL" id="MFC4986438.1"/>
    </source>
</evidence>
<dbReference type="InterPro" id="IPR011066">
    <property type="entry name" value="MscS_channel_C_sf"/>
</dbReference>
<dbReference type="Gene3D" id="2.30.30.60">
    <property type="match status" value="1"/>
</dbReference>
<dbReference type="Gene3D" id="1.10.287.1260">
    <property type="match status" value="1"/>
</dbReference>